<evidence type="ECO:0000313" key="3">
    <source>
        <dbReference type="EMBL" id="VUC37908.1"/>
    </source>
</evidence>
<dbReference type="Pfam" id="PF12937">
    <property type="entry name" value="F-box-like"/>
    <property type="match status" value="1"/>
</dbReference>
<evidence type="ECO:0000313" key="4">
    <source>
        <dbReference type="Proteomes" id="UP000766486"/>
    </source>
</evidence>
<dbReference type="Proteomes" id="UP000766486">
    <property type="component" value="Unassembled WGS sequence"/>
</dbReference>
<reference evidence="3 4" key="1">
    <citation type="submission" date="2019-06" db="EMBL/GenBank/DDBJ databases">
        <authorList>
            <person name="Broberg M."/>
        </authorList>
    </citation>
    <scope>NUCLEOTIDE SEQUENCE [LARGE SCALE GENOMIC DNA]</scope>
</reference>
<organism evidence="3 4">
    <name type="scientific">Bionectria ochroleuca</name>
    <name type="common">Gliocladium roseum</name>
    <dbReference type="NCBI Taxonomy" id="29856"/>
    <lineage>
        <taxon>Eukaryota</taxon>
        <taxon>Fungi</taxon>
        <taxon>Dikarya</taxon>
        <taxon>Ascomycota</taxon>
        <taxon>Pezizomycotina</taxon>
        <taxon>Sordariomycetes</taxon>
        <taxon>Hypocreomycetidae</taxon>
        <taxon>Hypocreales</taxon>
        <taxon>Bionectriaceae</taxon>
        <taxon>Clonostachys</taxon>
    </lineage>
</organism>
<proteinExistence type="predicted"/>
<dbReference type="InterPro" id="IPR001810">
    <property type="entry name" value="F-box_dom"/>
</dbReference>
<accession>A0ABY6V2T1</accession>
<gene>
    <name evidence="3" type="ORF">CLO192961_LOCUS487368</name>
</gene>
<feature type="compositionally biased region" description="Acidic residues" evidence="1">
    <location>
        <begin position="98"/>
        <end position="112"/>
    </location>
</feature>
<feature type="domain" description="F-box" evidence="2">
    <location>
        <begin position="392"/>
        <end position="436"/>
    </location>
</feature>
<evidence type="ECO:0000259" key="2">
    <source>
        <dbReference type="PROSITE" id="PS50181"/>
    </source>
</evidence>
<dbReference type="SUPFAM" id="SSF81383">
    <property type="entry name" value="F-box domain"/>
    <property type="match status" value="1"/>
</dbReference>
<protein>
    <recommendedName>
        <fullName evidence="2">F-box domain-containing protein</fullName>
    </recommendedName>
</protein>
<evidence type="ECO:0000256" key="1">
    <source>
        <dbReference type="SAM" id="MobiDB-lite"/>
    </source>
</evidence>
<name>A0ABY6V2T1_BIOOC</name>
<dbReference type="EMBL" id="CABFNS010001073">
    <property type="protein sequence ID" value="VUC37908.1"/>
    <property type="molecule type" value="Genomic_DNA"/>
</dbReference>
<dbReference type="InterPro" id="IPR036047">
    <property type="entry name" value="F-box-like_dom_sf"/>
</dbReference>
<comment type="caution">
    <text evidence="3">The sequence shown here is derived from an EMBL/GenBank/DDBJ whole genome shotgun (WGS) entry which is preliminary data.</text>
</comment>
<sequence length="670" mass="76132">MTSYDCQICSMDMATARIRTKDDPPSAAWNSCGLDYVGFSGFRTYEGQVFPDQQCQECTTADRTPADLEIALNGGSRWPDEMDEDDAEWLPSDHSDISDEPLEFESDAEESDVGSPSTTSDIRCSEGDDDGDTNDRYPVQEIYVPPFPKRLPFGTWRSPRMYTRAEGGDYMPNHFQRLDYSTFKAPPEHIAAPSCRSVQGVNGNVLSHAEMKGCRNHRFLLAKPLGAKPEASDQIFEKDSIFVLTGEVNGSEAGMARPVYPRRHGLHILELDTTSINCGCNYSDIWRPLPVHSYCLDVFAKASHRRLGRVDLDAIWQWREMQSDPEFYGLSADDVSPHSEVARGRQHWGDPWSHHAGSEWLAANPVEVPGLNDLLESCRGRNVPSATSLPSQARLLALPAEIIHQILSFLPASDLTAVAWTCQALRSQTQPLFKVYAMTDMDWFWELIEGARYPASPDWPATWDPCFPPGLSIPELPLGLEHEDAEKELWAQIIADDPEMEAVGKTVKALNDLRREAIYGPYRASKEASLRGWEEFRHNVDSWIRHLPAFETQRAEEVDWVRVWQLFHPTTTSLAGVRNRARIWRDCNRILDYNDRLREQDENETKQQMMRTLISSGESEEWWEQHNDQTCYRGSCPQTDSYSGETFHTGDSECRRAFEPGEKPFARSSY</sequence>
<keyword evidence="4" id="KW-1185">Reference proteome</keyword>
<feature type="region of interest" description="Disordered" evidence="1">
    <location>
        <begin position="651"/>
        <end position="670"/>
    </location>
</feature>
<dbReference type="PROSITE" id="PS50181">
    <property type="entry name" value="FBOX"/>
    <property type="match status" value="1"/>
</dbReference>
<feature type="region of interest" description="Disordered" evidence="1">
    <location>
        <begin position="72"/>
        <end position="138"/>
    </location>
</feature>